<keyword evidence="1" id="KW-0677">Repeat</keyword>
<organism evidence="3 4">
    <name type="scientific">Elysia marginata</name>
    <dbReference type="NCBI Taxonomy" id="1093978"/>
    <lineage>
        <taxon>Eukaryota</taxon>
        <taxon>Metazoa</taxon>
        <taxon>Spiralia</taxon>
        <taxon>Lophotrochozoa</taxon>
        <taxon>Mollusca</taxon>
        <taxon>Gastropoda</taxon>
        <taxon>Heterobranchia</taxon>
        <taxon>Euthyneura</taxon>
        <taxon>Panpulmonata</taxon>
        <taxon>Sacoglossa</taxon>
        <taxon>Placobranchoidea</taxon>
        <taxon>Plakobranchidae</taxon>
        <taxon>Elysia</taxon>
    </lineage>
</organism>
<evidence type="ECO:0000313" key="4">
    <source>
        <dbReference type="Proteomes" id="UP000762676"/>
    </source>
</evidence>
<sequence length="108" mass="11668">MSARIGDVIRQDDFTKLKPLVENLNPIDQEEALLKSCDACSINCVAILLDMGVDKDCIDNLHFTPLMRACIVGSADIVHLLTTWGCEVNAMGGPNSNTPLHLAAMDGK</sequence>
<dbReference type="SUPFAM" id="SSF48403">
    <property type="entry name" value="Ankyrin repeat"/>
    <property type="match status" value="1"/>
</dbReference>
<dbReference type="Pfam" id="PF12796">
    <property type="entry name" value="Ank_2"/>
    <property type="match status" value="1"/>
</dbReference>
<dbReference type="PANTHER" id="PTHR24171">
    <property type="entry name" value="ANKYRIN REPEAT DOMAIN-CONTAINING PROTEIN 39-RELATED"/>
    <property type="match status" value="1"/>
</dbReference>
<dbReference type="Proteomes" id="UP000762676">
    <property type="component" value="Unassembled WGS sequence"/>
</dbReference>
<accession>A0AAV4EHM2</accession>
<proteinExistence type="predicted"/>
<evidence type="ECO:0000256" key="1">
    <source>
        <dbReference type="ARBA" id="ARBA00022737"/>
    </source>
</evidence>
<evidence type="ECO:0000313" key="3">
    <source>
        <dbReference type="EMBL" id="GFR60260.1"/>
    </source>
</evidence>
<name>A0AAV4EHM2_9GAST</name>
<comment type="caution">
    <text evidence="3">The sequence shown here is derived from an EMBL/GenBank/DDBJ whole genome shotgun (WGS) entry which is preliminary data.</text>
</comment>
<protein>
    <submittedName>
        <fullName evidence="3">Ankyrin repeat family protein</fullName>
    </submittedName>
</protein>
<gene>
    <name evidence="3" type="ORF">ElyMa_001818000</name>
</gene>
<dbReference type="GO" id="GO:0031436">
    <property type="term" value="C:BRCA1-BARD1 complex"/>
    <property type="evidence" value="ECO:0007669"/>
    <property type="project" value="TreeGrafter"/>
</dbReference>
<dbReference type="EMBL" id="BMAT01003668">
    <property type="protein sequence ID" value="GFR60260.1"/>
    <property type="molecule type" value="Genomic_DNA"/>
</dbReference>
<dbReference type="InterPro" id="IPR036770">
    <property type="entry name" value="Ankyrin_rpt-contain_sf"/>
</dbReference>
<keyword evidence="4" id="KW-1185">Reference proteome</keyword>
<dbReference type="InterPro" id="IPR002110">
    <property type="entry name" value="Ankyrin_rpt"/>
</dbReference>
<keyword evidence="2" id="KW-0040">ANK repeat</keyword>
<dbReference type="GO" id="GO:0070531">
    <property type="term" value="C:BRCA1-A complex"/>
    <property type="evidence" value="ECO:0007669"/>
    <property type="project" value="TreeGrafter"/>
</dbReference>
<dbReference type="PANTHER" id="PTHR24171:SF8">
    <property type="entry name" value="BRCA1-ASSOCIATED RING DOMAIN PROTEIN 1"/>
    <property type="match status" value="1"/>
</dbReference>
<reference evidence="3 4" key="1">
    <citation type="journal article" date="2021" name="Elife">
        <title>Chloroplast acquisition without the gene transfer in kleptoplastic sea slugs, Plakobranchus ocellatus.</title>
        <authorList>
            <person name="Maeda T."/>
            <person name="Takahashi S."/>
            <person name="Yoshida T."/>
            <person name="Shimamura S."/>
            <person name="Takaki Y."/>
            <person name="Nagai Y."/>
            <person name="Toyoda A."/>
            <person name="Suzuki Y."/>
            <person name="Arimoto A."/>
            <person name="Ishii H."/>
            <person name="Satoh N."/>
            <person name="Nishiyama T."/>
            <person name="Hasebe M."/>
            <person name="Maruyama T."/>
            <person name="Minagawa J."/>
            <person name="Obokata J."/>
            <person name="Shigenobu S."/>
        </authorList>
    </citation>
    <scope>NUCLEOTIDE SEQUENCE [LARGE SCALE GENOMIC DNA]</scope>
</reference>
<dbReference type="GO" id="GO:0085020">
    <property type="term" value="P:protein K6-linked ubiquitination"/>
    <property type="evidence" value="ECO:0007669"/>
    <property type="project" value="TreeGrafter"/>
</dbReference>
<dbReference type="GO" id="GO:0004842">
    <property type="term" value="F:ubiquitin-protein transferase activity"/>
    <property type="evidence" value="ECO:0007669"/>
    <property type="project" value="TreeGrafter"/>
</dbReference>
<evidence type="ECO:0000256" key="2">
    <source>
        <dbReference type="ARBA" id="ARBA00023043"/>
    </source>
</evidence>
<dbReference type="AlphaFoldDB" id="A0AAV4EHM2"/>
<dbReference type="Gene3D" id="1.25.40.20">
    <property type="entry name" value="Ankyrin repeat-containing domain"/>
    <property type="match status" value="1"/>
</dbReference>